<evidence type="ECO:0000256" key="8">
    <source>
        <dbReference type="SAM" id="SignalP"/>
    </source>
</evidence>
<proteinExistence type="inferred from homology"/>
<dbReference type="STRING" id="1611254.A0A2G5TTR6"/>
<keyword evidence="3" id="KW-0812">Transmembrane</keyword>
<dbReference type="Proteomes" id="UP000230233">
    <property type="component" value="Chromosome V"/>
</dbReference>
<dbReference type="GO" id="GO:0016020">
    <property type="term" value="C:membrane"/>
    <property type="evidence" value="ECO:0007669"/>
    <property type="project" value="UniProtKB-SubCell"/>
</dbReference>
<comment type="subcellular location">
    <subcellularLocation>
        <location evidence="1">Membrane</location>
        <topology evidence="1">Multi-pass membrane protein</topology>
    </subcellularLocation>
</comment>
<keyword evidence="6" id="KW-0472">Membrane</keyword>
<sequence>MTEYSLFSGWLALLADAFFNAPSTILDQNELQWVSMKLSVDSENANNIFNVYDNHGIWHLSSAFIAINVIDDDLMFVMRNTIRVF</sequence>
<evidence type="ECO:0000256" key="7">
    <source>
        <dbReference type="ARBA" id="ARBA00023180"/>
    </source>
</evidence>
<evidence type="ECO:0000256" key="2">
    <source>
        <dbReference type="ARBA" id="ARBA00006618"/>
    </source>
</evidence>
<feature type="signal peptide" evidence="8">
    <location>
        <begin position="1"/>
        <end position="17"/>
    </location>
</feature>
<dbReference type="Pfam" id="PF13965">
    <property type="entry name" value="SID-1_RNA_chan"/>
    <property type="match status" value="1"/>
</dbReference>
<evidence type="ECO:0000256" key="6">
    <source>
        <dbReference type="ARBA" id="ARBA00023136"/>
    </source>
</evidence>
<reference evidence="10" key="1">
    <citation type="submission" date="2017-10" db="EMBL/GenBank/DDBJ databases">
        <title>Rapid genome shrinkage in a self-fertile nematode reveals novel sperm competition proteins.</title>
        <authorList>
            <person name="Yin D."/>
            <person name="Schwarz E.M."/>
            <person name="Thomas C.G."/>
            <person name="Felde R.L."/>
            <person name="Korf I.F."/>
            <person name="Cutter A.D."/>
            <person name="Schartner C.M."/>
            <person name="Ralston E.J."/>
            <person name="Meyer B.J."/>
            <person name="Haag E.S."/>
        </authorList>
    </citation>
    <scope>NUCLEOTIDE SEQUENCE [LARGE SCALE GENOMIC DNA]</scope>
    <source>
        <strain evidence="10">JU1422</strain>
    </source>
</reference>
<keyword evidence="4 8" id="KW-0732">Signal</keyword>
<keyword evidence="10" id="KW-1185">Reference proteome</keyword>
<evidence type="ECO:0000256" key="4">
    <source>
        <dbReference type="ARBA" id="ARBA00022729"/>
    </source>
</evidence>
<feature type="chain" id="PRO_5013841909" evidence="8">
    <location>
        <begin position="18"/>
        <end position="85"/>
    </location>
</feature>
<gene>
    <name evidence="9" type="primary">Cnig_chr_V.g21824</name>
    <name evidence="9" type="ORF">B9Z55_021824</name>
</gene>
<dbReference type="InterPro" id="IPR025958">
    <property type="entry name" value="SID1_TM_fam"/>
</dbReference>
<evidence type="ECO:0000313" key="9">
    <source>
        <dbReference type="EMBL" id="PIC30654.1"/>
    </source>
</evidence>
<comment type="caution">
    <text evidence="9">The sequence shown here is derived from an EMBL/GenBank/DDBJ whole genome shotgun (WGS) entry which is preliminary data.</text>
</comment>
<dbReference type="AlphaFoldDB" id="A0A2G5TTR6"/>
<comment type="similarity">
    <text evidence="2">Belongs to the SID1 family.</text>
</comment>
<evidence type="ECO:0000256" key="5">
    <source>
        <dbReference type="ARBA" id="ARBA00022989"/>
    </source>
</evidence>
<organism evidence="9 10">
    <name type="scientific">Caenorhabditis nigoni</name>
    <dbReference type="NCBI Taxonomy" id="1611254"/>
    <lineage>
        <taxon>Eukaryota</taxon>
        <taxon>Metazoa</taxon>
        <taxon>Ecdysozoa</taxon>
        <taxon>Nematoda</taxon>
        <taxon>Chromadorea</taxon>
        <taxon>Rhabditida</taxon>
        <taxon>Rhabditina</taxon>
        <taxon>Rhabditomorpha</taxon>
        <taxon>Rhabditoidea</taxon>
        <taxon>Rhabditidae</taxon>
        <taxon>Peloderinae</taxon>
        <taxon>Caenorhabditis</taxon>
    </lineage>
</organism>
<evidence type="ECO:0000313" key="10">
    <source>
        <dbReference type="Proteomes" id="UP000230233"/>
    </source>
</evidence>
<keyword evidence="7" id="KW-0325">Glycoprotein</keyword>
<evidence type="ECO:0000256" key="1">
    <source>
        <dbReference type="ARBA" id="ARBA00004141"/>
    </source>
</evidence>
<dbReference type="EMBL" id="PDUG01000005">
    <property type="protein sequence ID" value="PIC30654.1"/>
    <property type="molecule type" value="Genomic_DNA"/>
</dbReference>
<evidence type="ECO:0000256" key="3">
    <source>
        <dbReference type="ARBA" id="ARBA00022692"/>
    </source>
</evidence>
<keyword evidence="5" id="KW-1133">Transmembrane helix</keyword>
<protein>
    <submittedName>
        <fullName evidence="9">Uncharacterized protein</fullName>
    </submittedName>
</protein>
<name>A0A2G5TTR6_9PELO</name>
<accession>A0A2G5TTR6</accession>